<evidence type="ECO:0000256" key="4">
    <source>
        <dbReference type="ARBA" id="ARBA00022989"/>
    </source>
</evidence>
<feature type="transmembrane region" description="Helical" evidence="6">
    <location>
        <begin position="21"/>
        <end position="41"/>
    </location>
</feature>
<geneLocation type="plasmid" evidence="9">
    <name>pPD1222</name>
</geneLocation>
<accession>A1BB66</accession>
<protein>
    <submittedName>
        <fullName evidence="8">Cytochrome B561</fullName>
    </submittedName>
</protein>
<dbReference type="PANTHER" id="PTHR30485">
    <property type="entry name" value="NI/FE-HYDROGENASE 1 B-TYPE CYTOCHROME SUBUNIT"/>
    <property type="match status" value="1"/>
</dbReference>
<dbReference type="PANTHER" id="PTHR30485:SF2">
    <property type="entry name" value="BLL0597 PROTEIN"/>
    <property type="match status" value="1"/>
</dbReference>
<gene>
    <name evidence="8" type="ordered locus">Pden_4699</name>
</gene>
<dbReference type="InterPro" id="IPR051542">
    <property type="entry name" value="Hydrogenase_cytochrome"/>
</dbReference>
<evidence type="ECO:0000313" key="9">
    <source>
        <dbReference type="Proteomes" id="UP000000361"/>
    </source>
</evidence>
<sequence length="200" mass="22354">MRDDTAVAAADQTQLVRLWDLPLRIFHWALAACVAAAWGLGKFGPDIMTLHFLFGYAVIGLLAFRLLWGFVGPRPARFRSCLHGPRTVLAYLRQMPARSPSHWPGHNPLGGLFVILLLLALAAQVATGLVADPQDYVNTGPLADAVSSRISRMALNLHDIIGNMILLMVLLHVAVVLFYRLWKRENLIRPMITGWKRIRM</sequence>
<feature type="transmembrane region" description="Helical" evidence="6">
    <location>
        <begin position="109"/>
        <end position="131"/>
    </location>
</feature>
<dbReference type="OrthoDB" id="196472at2"/>
<dbReference type="HOGENOM" id="CLU_078451_0_0_5"/>
<dbReference type="Pfam" id="PF01292">
    <property type="entry name" value="Ni_hydr_CYTB"/>
    <property type="match status" value="1"/>
</dbReference>
<evidence type="ECO:0000313" key="8">
    <source>
        <dbReference type="EMBL" id="ABL72760.1"/>
    </source>
</evidence>
<evidence type="ECO:0000256" key="1">
    <source>
        <dbReference type="ARBA" id="ARBA00004651"/>
    </source>
</evidence>
<name>A1BB66_PARDP</name>
<dbReference type="RefSeq" id="WP_011750919.1">
    <property type="nucleotide sequence ID" value="NC_008688.1"/>
</dbReference>
<reference evidence="9" key="1">
    <citation type="submission" date="2006-12" db="EMBL/GenBank/DDBJ databases">
        <title>Complete sequence of plasmid 1 of Paracoccus denitrificans PD1222.</title>
        <authorList>
            <person name="Copeland A."/>
            <person name="Lucas S."/>
            <person name="Lapidus A."/>
            <person name="Barry K."/>
            <person name="Detter J.C."/>
            <person name="Glavina del Rio T."/>
            <person name="Hammon N."/>
            <person name="Israni S."/>
            <person name="Dalin E."/>
            <person name="Tice H."/>
            <person name="Pitluck S."/>
            <person name="Munk A.C."/>
            <person name="Brettin T."/>
            <person name="Bruce D."/>
            <person name="Han C."/>
            <person name="Tapia R."/>
            <person name="Gilna P."/>
            <person name="Schmutz J."/>
            <person name="Larimer F."/>
            <person name="Land M."/>
            <person name="Hauser L."/>
            <person name="Kyrpides N."/>
            <person name="Lykidis A."/>
            <person name="Spiro S."/>
            <person name="Richardson D.J."/>
            <person name="Moir J.W.B."/>
            <person name="Ferguson S.J."/>
            <person name="van Spanning R.J.M."/>
            <person name="Richardson P."/>
        </authorList>
    </citation>
    <scope>NUCLEOTIDE SEQUENCE [LARGE SCALE GENOMIC DNA]</scope>
    <source>
        <strain evidence="9">Pd 1222</strain>
        <plasmid evidence="9">pPD1222</plasmid>
    </source>
</reference>
<proteinExistence type="predicted"/>
<keyword evidence="9" id="KW-1185">Reference proteome</keyword>
<keyword evidence="5 6" id="KW-0472">Membrane</keyword>
<dbReference type="Gene3D" id="1.20.950.20">
    <property type="entry name" value="Transmembrane di-heme cytochromes, Chain C"/>
    <property type="match status" value="1"/>
</dbReference>
<keyword evidence="8" id="KW-0614">Plasmid</keyword>
<dbReference type="GeneID" id="93454722"/>
<dbReference type="KEGG" id="pde:Pden_4699"/>
<dbReference type="InterPro" id="IPR011577">
    <property type="entry name" value="Cyt_b561_bac/Ni-Hgenase"/>
</dbReference>
<keyword evidence="4 6" id="KW-1133">Transmembrane helix</keyword>
<dbReference type="Proteomes" id="UP000000361">
    <property type="component" value="Chromosome 1"/>
</dbReference>
<dbReference type="eggNOG" id="COG3658">
    <property type="taxonomic scope" value="Bacteria"/>
</dbReference>
<feature type="domain" description="Cytochrome b561 bacterial/Ni-hydrogenase" evidence="7">
    <location>
        <begin position="19"/>
        <end position="194"/>
    </location>
</feature>
<organism evidence="8 9">
    <name type="scientific">Paracoccus denitrificans (strain Pd 1222)</name>
    <dbReference type="NCBI Taxonomy" id="318586"/>
    <lineage>
        <taxon>Bacteria</taxon>
        <taxon>Pseudomonadati</taxon>
        <taxon>Pseudomonadota</taxon>
        <taxon>Alphaproteobacteria</taxon>
        <taxon>Rhodobacterales</taxon>
        <taxon>Paracoccaceae</taxon>
        <taxon>Paracoccus</taxon>
    </lineage>
</organism>
<dbReference type="SUPFAM" id="SSF81342">
    <property type="entry name" value="Transmembrane di-heme cytochromes"/>
    <property type="match status" value="1"/>
</dbReference>
<dbReference type="EMBL" id="CP000491">
    <property type="protein sequence ID" value="ABL72760.1"/>
    <property type="molecule type" value="Genomic_DNA"/>
</dbReference>
<evidence type="ECO:0000256" key="3">
    <source>
        <dbReference type="ARBA" id="ARBA00022692"/>
    </source>
</evidence>
<feature type="transmembrane region" description="Helical" evidence="6">
    <location>
        <begin position="160"/>
        <end position="182"/>
    </location>
</feature>
<evidence type="ECO:0000259" key="7">
    <source>
        <dbReference type="Pfam" id="PF01292"/>
    </source>
</evidence>
<dbReference type="GO" id="GO:0005886">
    <property type="term" value="C:plasma membrane"/>
    <property type="evidence" value="ECO:0007669"/>
    <property type="project" value="UniProtKB-SubCell"/>
</dbReference>
<dbReference type="GO" id="GO:0009055">
    <property type="term" value="F:electron transfer activity"/>
    <property type="evidence" value="ECO:0007669"/>
    <property type="project" value="InterPro"/>
</dbReference>
<dbReference type="AlphaFoldDB" id="A1BB66"/>
<dbReference type="GO" id="GO:0020037">
    <property type="term" value="F:heme binding"/>
    <property type="evidence" value="ECO:0007669"/>
    <property type="project" value="TreeGrafter"/>
</dbReference>
<evidence type="ECO:0000256" key="6">
    <source>
        <dbReference type="SAM" id="Phobius"/>
    </source>
</evidence>
<evidence type="ECO:0000256" key="2">
    <source>
        <dbReference type="ARBA" id="ARBA00022475"/>
    </source>
</evidence>
<evidence type="ECO:0000256" key="5">
    <source>
        <dbReference type="ARBA" id="ARBA00023136"/>
    </source>
</evidence>
<comment type="subcellular location">
    <subcellularLocation>
        <location evidence="1">Cell membrane</location>
        <topology evidence="1">Multi-pass membrane protein</topology>
    </subcellularLocation>
</comment>
<keyword evidence="2" id="KW-1003">Cell membrane</keyword>
<keyword evidence="3 6" id="KW-0812">Transmembrane</keyword>
<feature type="transmembrane region" description="Helical" evidence="6">
    <location>
        <begin position="47"/>
        <end position="68"/>
    </location>
</feature>
<dbReference type="EnsemblBacteria" id="ABL72760">
    <property type="protein sequence ID" value="ABL72760"/>
    <property type="gene ID" value="Pden_4699"/>
</dbReference>
<dbReference type="GO" id="GO:0022904">
    <property type="term" value="P:respiratory electron transport chain"/>
    <property type="evidence" value="ECO:0007669"/>
    <property type="project" value="InterPro"/>
</dbReference>
<dbReference type="InterPro" id="IPR016174">
    <property type="entry name" value="Di-haem_cyt_TM"/>
</dbReference>